<feature type="domain" description="RNA-binding S4" evidence="5">
    <location>
        <begin position="1"/>
        <end position="62"/>
    </location>
</feature>
<dbReference type="Gene3D" id="3.30.70.1560">
    <property type="entry name" value="Alpha-L RNA-binding motif"/>
    <property type="match status" value="1"/>
</dbReference>
<dbReference type="PANTHER" id="PTHR47683">
    <property type="entry name" value="PSEUDOURIDINE SYNTHASE FAMILY PROTEIN-RELATED"/>
    <property type="match status" value="1"/>
</dbReference>
<dbReference type="PANTHER" id="PTHR47683:SF2">
    <property type="entry name" value="RNA-BINDING S4 DOMAIN-CONTAINING PROTEIN"/>
    <property type="match status" value="1"/>
</dbReference>
<reference evidence="6 7" key="1">
    <citation type="submission" date="2020-02" db="EMBL/GenBank/DDBJ databases">
        <title>Genome sequencing for Draconibacterium sp. strain M1.</title>
        <authorList>
            <person name="Park S.-J."/>
        </authorList>
    </citation>
    <scope>NUCLEOTIDE SEQUENCE [LARGE SCALE GENOMIC DNA]</scope>
    <source>
        <strain evidence="6 7">M1</strain>
    </source>
</reference>
<dbReference type="SMART" id="SM00363">
    <property type="entry name" value="S4"/>
    <property type="match status" value="1"/>
</dbReference>
<dbReference type="Pfam" id="PF00849">
    <property type="entry name" value="PseudoU_synth_2"/>
    <property type="match status" value="1"/>
</dbReference>
<dbReference type="SUPFAM" id="SSF55174">
    <property type="entry name" value="Alpha-L RNA-binding motif"/>
    <property type="match status" value="1"/>
</dbReference>
<dbReference type="InterPro" id="IPR006145">
    <property type="entry name" value="PsdUridine_synth_RsuA/RluA"/>
</dbReference>
<dbReference type="FunFam" id="3.10.290.10:FF:000003">
    <property type="entry name" value="Pseudouridine synthase"/>
    <property type="match status" value="1"/>
</dbReference>
<dbReference type="PROSITE" id="PS01149">
    <property type="entry name" value="PSI_RSU"/>
    <property type="match status" value="1"/>
</dbReference>
<accession>A0A6C0RD77</accession>
<dbReference type="InterPro" id="IPR000748">
    <property type="entry name" value="PsdUridine_synth_RsuA/RluB/E/F"/>
</dbReference>
<dbReference type="SUPFAM" id="SSF55120">
    <property type="entry name" value="Pseudouridine synthase"/>
    <property type="match status" value="1"/>
</dbReference>
<dbReference type="NCBIfam" id="TIGR00093">
    <property type="entry name" value="pseudouridine synthase"/>
    <property type="match status" value="1"/>
</dbReference>
<keyword evidence="7" id="KW-1185">Reference proteome</keyword>
<evidence type="ECO:0000313" key="7">
    <source>
        <dbReference type="Proteomes" id="UP000474630"/>
    </source>
</evidence>
<dbReference type="InterPro" id="IPR050343">
    <property type="entry name" value="RsuA_PseudoU_synthase"/>
</dbReference>
<dbReference type="InterPro" id="IPR002942">
    <property type="entry name" value="S4_RNA-bd"/>
</dbReference>
<dbReference type="Gene3D" id="3.30.70.580">
    <property type="entry name" value="Pseudouridine synthase I, catalytic domain, N-terminal subdomain"/>
    <property type="match status" value="1"/>
</dbReference>
<keyword evidence="3" id="KW-0694">RNA-binding</keyword>
<dbReference type="KEGG" id="drc:G0Q07_04815"/>
<evidence type="ECO:0000256" key="1">
    <source>
        <dbReference type="ARBA" id="ARBA00008348"/>
    </source>
</evidence>
<evidence type="ECO:0000256" key="4">
    <source>
        <dbReference type="RuleBase" id="RU003887"/>
    </source>
</evidence>
<dbReference type="RefSeq" id="WP_163345020.1">
    <property type="nucleotide sequence ID" value="NZ_CP048409.1"/>
</dbReference>
<proteinExistence type="inferred from homology"/>
<keyword evidence="2 4" id="KW-0413">Isomerase</keyword>
<dbReference type="GO" id="GO:0000455">
    <property type="term" value="P:enzyme-directed rRNA pseudouridine synthesis"/>
    <property type="evidence" value="ECO:0007669"/>
    <property type="project" value="UniProtKB-ARBA"/>
</dbReference>
<evidence type="ECO:0000259" key="5">
    <source>
        <dbReference type="SMART" id="SM00363"/>
    </source>
</evidence>
<dbReference type="CDD" id="cd00165">
    <property type="entry name" value="S4"/>
    <property type="match status" value="1"/>
</dbReference>
<dbReference type="EC" id="5.4.99.-" evidence="4"/>
<dbReference type="GO" id="GO:0120159">
    <property type="term" value="F:rRNA pseudouridine synthase activity"/>
    <property type="evidence" value="ECO:0007669"/>
    <property type="project" value="UniProtKB-ARBA"/>
</dbReference>
<name>A0A6C0RD77_9BACT</name>
<sequence>MRLNRFIANAGVCSRREADTFIAAGAVTINGKIITEMGTRVLPGDEVRFDGRKLEAERKVYILLNKPKDYVTTTDDPHADKIVMDLIKDACDERVYPVGRLDRNTTGLLLFTNDGDLSKKLTHPKHNKKKVYQATLDKPVERGHMDMIAEGIELEDGPIAADAISYTSEDKTEVGIEIHSGKNRIVRRIFEHFGYRVKKLDRVLFAGLTKKNLPRGKWRILTEKEIKFLKMM</sequence>
<dbReference type="InterPro" id="IPR042092">
    <property type="entry name" value="PsdUridine_s_RsuA/RluB/E/F_cat"/>
</dbReference>
<dbReference type="Gene3D" id="3.10.290.10">
    <property type="entry name" value="RNA-binding S4 domain"/>
    <property type="match status" value="1"/>
</dbReference>
<dbReference type="InterPro" id="IPR018496">
    <property type="entry name" value="PsdUridine_synth_RsuA/RluB_CS"/>
</dbReference>
<dbReference type="InterPro" id="IPR020094">
    <property type="entry name" value="TruA/RsuA/RluB/E/F_N"/>
</dbReference>
<protein>
    <recommendedName>
        <fullName evidence="4">Pseudouridine synthase</fullName>
        <ecNumber evidence="4">5.4.99.-</ecNumber>
    </recommendedName>
</protein>
<dbReference type="InterPro" id="IPR036986">
    <property type="entry name" value="S4_RNA-bd_sf"/>
</dbReference>
<evidence type="ECO:0000256" key="3">
    <source>
        <dbReference type="PROSITE-ProRule" id="PRU00182"/>
    </source>
</evidence>
<dbReference type="GO" id="GO:0003723">
    <property type="term" value="F:RNA binding"/>
    <property type="evidence" value="ECO:0007669"/>
    <property type="project" value="UniProtKB-KW"/>
</dbReference>
<dbReference type="EMBL" id="CP048409">
    <property type="protein sequence ID" value="QIA07091.1"/>
    <property type="molecule type" value="Genomic_DNA"/>
</dbReference>
<dbReference type="Pfam" id="PF01479">
    <property type="entry name" value="S4"/>
    <property type="match status" value="1"/>
</dbReference>
<comment type="similarity">
    <text evidence="1 4">Belongs to the pseudouridine synthase RsuA family.</text>
</comment>
<evidence type="ECO:0000313" key="6">
    <source>
        <dbReference type="EMBL" id="QIA07091.1"/>
    </source>
</evidence>
<organism evidence="6 7">
    <name type="scientific">Draconibacterium halophilum</name>
    <dbReference type="NCBI Taxonomy" id="2706887"/>
    <lineage>
        <taxon>Bacteria</taxon>
        <taxon>Pseudomonadati</taxon>
        <taxon>Bacteroidota</taxon>
        <taxon>Bacteroidia</taxon>
        <taxon>Marinilabiliales</taxon>
        <taxon>Prolixibacteraceae</taxon>
        <taxon>Draconibacterium</taxon>
    </lineage>
</organism>
<gene>
    <name evidence="6" type="ORF">G0Q07_04815</name>
</gene>
<dbReference type="AlphaFoldDB" id="A0A6C0RD77"/>
<evidence type="ECO:0000256" key="2">
    <source>
        <dbReference type="ARBA" id="ARBA00023235"/>
    </source>
</evidence>
<dbReference type="InterPro" id="IPR020103">
    <property type="entry name" value="PsdUridine_synth_cat_dom_sf"/>
</dbReference>
<dbReference type="CDD" id="cd02870">
    <property type="entry name" value="PseudoU_synth_RsuA_like"/>
    <property type="match status" value="1"/>
</dbReference>
<dbReference type="Proteomes" id="UP000474630">
    <property type="component" value="Chromosome"/>
</dbReference>
<dbReference type="PROSITE" id="PS50889">
    <property type="entry name" value="S4"/>
    <property type="match status" value="1"/>
</dbReference>